<feature type="compositionally biased region" description="Polar residues" evidence="1">
    <location>
        <begin position="217"/>
        <end position="230"/>
    </location>
</feature>
<organism evidence="2 3">
    <name type="scientific">Ogataea polymorpha</name>
    <dbReference type="NCBI Taxonomy" id="460523"/>
    <lineage>
        <taxon>Eukaryota</taxon>
        <taxon>Fungi</taxon>
        <taxon>Dikarya</taxon>
        <taxon>Ascomycota</taxon>
        <taxon>Saccharomycotina</taxon>
        <taxon>Pichiomycetes</taxon>
        <taxon>Pichiales</taxon>
        <taxon>Pichiaceae</taxon>
        <taxon>Ogataea</taxon>
    </lineage>
</organism>
<evidence type="ECO:0000313" key="2">
    <source>
        <dbReference type="EMBL" id="KAH3677800.1"/>
    </source>
</evidence>
<dbReference type="AlphaFoldDB" id="A0A9P8PUD8"/>
<sequence length="461" mass="49359">MDPAPAPALFQFISIDDRNRVRAPGRSGNSNETILSPGTCTLPPTRYLPWLLAISLSVKSCALNPACSRSFITLPSSLFLSITENDVKILARPVSFESAEILYENSVTFLGSIMWFSRANVPGLSGICTVRNTSLPSPSTALSLTNLSLSKFMFAPDKIGTYVLVEWSISGCSSMYLLRPATVMAPDGSINDLVSSNTSLIAAQISSVVTRTTSSTPNSCNTANVSSPTIRTAVPSANPPTESSVTLSPFSKERFNASASNVSTPIIFTCGASRFRYAVMPESSPPPPTATNTALSLLLFTWRSSSMAMVPWPAMTYGWSKGGIFVSPCSMVSLSHSALAESKSLPKSTTREPSLLTFLNLMDGVATGITIVAGMPISLAEYATPCAWLPAEHAITPLDLRSSDKWAIMLYAPLSLNEKTGNRSSRFSITVELVFCDSETALEIGDSSMTSYTRDVRIILT</sequence>
<proteinExistence type="predicted"/>
<evidence type="ECO:0000256" key="1">
    <source>
        <dbReference type="SAM" id="MobiDB-lite"/>
    </source>
</evidence>
<evidence type="ECO:0000313" key="3">
    <source>
        <dbReference type="Proteomes" id="UP000788993"/>
    </source>
</evidence>
<accession>A0A9P8PUD8</accession>
<reference evidence="2" key="2">
    <citation type="submission" date="2021-01" db="EMBL/GenBank/DDBJ databases">
        <authorList>
            <person name="Schikora-Tamarit M.A."/>
        </authorList>
    </citation>
    <scope>NUCLEOTIDE SEQUENCE</scope>
    <source>
        <strain evidence="2">NCAIM Y.01608</strain>
    </source>
</reference>
<protein>
    <submittedName>
        <fullName evidence="2">Uncharacterized protein</fullName>
    </submittedName>
</protein>
<dbReference type="Proteomes" id="UP000788993">
    <property type="component" value="Unassembled WGS sequence"/>
</dbReference>
<keyword evidence="3" id="KW-1185">Reference proteome</keyword>
<comment type="caution">
    <text evidence="2">The sequence shown here is derived from an EMBL/GenBank/DDBJ whole genome shotgun (WGS) entry which is preliminary data.</text>
</comment>
<name>A0A9P8PUD8_9ASCO</name>
<dbReference type="EMBL" id="JAEUBD010000095">
    <property type="protein sequence ID" value="KAH3677800.1"/>
    <property type="molecule type" value="Genomic_DNA"/>
</dbReference>
<feature type="region of interest" description="Disordered" evidence="1">
    <location>
        <begin position="216"/>
        <end position="245"/>
    </location>
</feature>
<reference evidence="2" key="1">
    <citation type="journal article" date="2021" name="Open Biol.">
        <title>Shared evolutionary footprints suggest mitochondrial oxidative damage underlies multiple complex I losses in fungi.</title>
        <authorList>
            <person name="Schikora-Tamarit M.A."/>
            <person name="Marcet-Houben M."/>
            <person name="Nosek J."/>
            <person name="Gabaldon T."/>
        </authorList>
    </citation>
    <scope>NUCLEOTIDE SEQUENCE</scope>
    <source>
        <strain evidence="2">NCAIM Y.01608</strain>
    </source>
</reference>
<gene>
    <name evidence="2" type="ORF">OGATHE_000454</name>
</gene>